<protein>
    <submittedName>
        <fullName evidence="1">Uncharacterized protein</fullName>
    </submittedName>
</protein>
<accession>A0A2M8L862</accession>
<reference evidence="2" key="1">
    <citation type="submission" date="2017-09" db="EMBL/GenBank/DDBJ databases">
        <title>Depth-based differentiation of microbial function through sediment-hosted aquifers and enrichment of novel symbionts in the deep terrestrial subsurface.</title>
        <authorList>
            <person name="Probst A.J."/>
            <person name="Ladd B."/>
            <person name="Jarett J.K."/>
            <person name="Geller-Mcgrath D.E."/>
            <person name="Sieber C.M.K."/>
            <person name="Emerson J.B."/>
            <person name="Anantharaman K."/>
            <person name="Thomas B.C."/>
            <person name="Malmstrom R."/>
            <person name="Stieglmeier M."/>
            <person name="Klingl A."/>
            <person name="Woyke T."/>
            <person name="Ryan C.M."/>
            <person name="Banfield J.F."/>
        </authorList>
    </citation>
    <scope>NUCLEOTIDE SEQUENCE [LARGE SCALE GENOMIC DNA]</scope>
</reference>
<organism evidence="1 2">
    <name type="scientific">Candidatus Tagabacteria bacterium CG10_big_fil_rev_8_21_14_0_10_40_13</name>
    <dbReference type="NCBI Taxonomy" id="1975022"/>
    <lineage>
        <taxon>Bacteria</taxon>
        <taxon>Candidatus Tagaibacteriota</taxon>
    </lineage>
</organism>
<sequence>MKTYKNWRIQEKQKLQKIIRDLVIIKRNLPQNLYPEQDDSLSWAIDYLQEELFKFSQDQKR</sequence>
<evidence type="ECO:0000313" key="1">
    <source>
        <dbReference type="EMBL" id="PJE72775.1"/>
    </source>
</evidence>
<proteinExistence type="predicted"/>
<dbReference type="EMBL" id="PFEP01000042">
    <property type="protein sequence ID" value="PJE72775.1"/>
    <property type="molecule type" value="Genomic_DNA"/>
</dbReference>
<comment type="caution">
    <text evidence="1">The sequence shown here is derived from an EMBL/GenBank/DDBJ whole genome shotgun (WGS) entry which is preliminary data.</text>
</comment>
<name>A0A2M8L862_9BACT</name>
<gene>
    <name evidence="1" type="ORF">COV00_03490</name>
</gene>
<dbReference type="Proteomes" id="UP000230603">
    <property type="component" value="Unassembled WGS sequence"/>
</dbReference>
<dbReference type="AlphaFoldDB" id="A0A2M8L862"/>
<evidence type="ECO:0000313" key="2">
    <source>
        <dbReference type="Proteomes" id="UP000230603"/>
    </source>
</evidence>